<comment type="caution">
    <text evidence="1">The sequence shown here is derived from an EMBL/GenBank/DDBJ whole genome shotgun (WGS) entry which is preliminary data.</text>
</comment>
<proteinExistence type="predicted"/>
<sequence length="43" mass="5014">MTKEDQLKQVFEIILTNQAGLNEEDTKKLVGLLMREVKIRVKL</sequence>
<dbReference type="AlphaFoldDB" id="X1AWQ3"/>
<gene>
    <name evidence="1" type="ORF">S01H4_04453</name>
</gene>
<reference evidence="1" key="1">
    <citation type="journal article" date="2014" name="Front. Microbiol.">
        <title>High frequency of phylogenetically diverse reductive dehalogenase-homologous genes in deep subseafloor sedimentary metagenomes.</title>
        <authorList>
            <person name="Kawai M."/>
            <person name="Futagami T."/>
            <person name="Toyoda A."/>
            <person name="Takaki Y."/>
            <person name="Nishi S."/>
            <person name="Hori S."/>
            <person name="Arai W."/>
            <person name="Tsubouchi T."/>
            <person name="Morono Y."/>
            <person name="Uchiyama I."/>
            <person name="Ito T."/>
            <person name="Fujiyama A."/>
            <person name="Inagaki F."/>
            <person name="Takami H."/>
        </authorList>
    </citation>
    <scope>NUCLEOTIDE SEQUENCE</scope>
    <source>
        <strain evidence="1">Expedition CK06-06</strain>
    </source>
</reference>
<protein>
    <submittedName>
        <fullName evidence="1">Uncharacterized protein</fullName>
    </submittedName>
</protein>
<evidence type="ECO:0000313" key="1">
    <source>
        <dbReference type="EMBL" id="GAG64221.1"/>
    </source>
</evidence>
<name>X1AWQ3_9ZZZZ</name>
<organism evidence="1">
    <name type="scientific">marine sediment metagenome</name>
    <dbReference type="NCBI Taxonomy" id="412755"/>
    <lineage>
        <taxon>unclassified sequences</taxon>
        <taxon>metagenomes</taxon>
        <taxon>ecological metagenomes</taxon>
    </lineage>
</organism>
<accession>X1AWQ3</accession>
<dbReference type="EMBL" id="BART01001195">
    <property type="protein sequence ID" value="GAG64221.1"/>
    <property type="molecule type" value="Genomic_DNA"/>
</dbReference>